<dbReference type="Proteomes" id="UP000276776">
    <property type="component" value="Unassembled WGS sequence"/>
</dbReference>
<evidence type="ECO:0000256" key="3">
    <source>
        <dbReference type="ARBA" id="ARBA00022737"/>
    </source>
</evidence>
<dbReference type="OrthoDB" id="3437960at2759"/>
<dbReference type="GO" id="GO:0000981">
    <property type="term" value="F:DNA-binding transcription factor activity, RNA polymerase II-specific"/>
    <property type="evidence" value="ECO:0007669"/>
    <property type="project" value="TreeGrafter"/>
</dbReference>
<dbReference type="Pfam" id="PF00096">
    <property type="entry name" value="zf-C2H2"/>
    <property type="match status" value="3"/>
</dbReference>
<gene>
    <name evidence="8" type="ORF">TCLT_LOCUS10240</name>
</gene>
<keyword evidence="4 6" id="KW-0863">Zinc-finger</keyword>
<dbReference type="GO" id="GO:0008270">
    <property type="term" value="F:zinc ion binding"/>
    <property type="evidence" value="ECO:0007669"/>
    <property type="project" value="UniProtKB-KW"/>
</dbReference>
<feature type="domain" description="C2H2-type" evidence="7">
    <location>
        <begin position="77"/>
        <end position="96"/>
    </location>
</feature>
<organism evidence="10">
    <name type="scientific">Thelazia callipaeda</name>
    <name type="common">Oriental eyeworm</name>
    <name type="synonym">Parasitic nematode</name>
    <dbReference type="NCBI Taxonomy" id="103827"/>
    <lineage>
        <taxon>Eukaryota</taxon>
        <taxon>Metazoa</taxon>
        <taxon>Ecdysozoa</taxon>
        <taxon>Nematoda</taxon>
        <taxon>Chromadorea</taxon>
        <taxon>Rhabditida</taxon>
        <taxon>Spirurina</taxon>
        <taxon>Spiruromorpha</taxon>
        <taxon>Thelazioidea</taxon>
        <taxon>Thelaziidae</taxon>
        <taxon>Thelazia</taxon>
    </lineage>
</organism>
<evidence type="ECO:0000313" key="8">
    <source>
        <dbReference type="EMBL" id="VDN07922.1"/>
    </source>
</evidence>
<dbReference type="SMART" id="SM00355">
    <property type="entry name" value="ZnF_C2H2"/>
    <property type="match status" value="3"/>
</dbReference>
<evidence type="ECO:0000259" key="7">
    <source>
        <dbReference type="PROSITE" id="PS50157"/>
    </source>
</evidence>
<evidence type="ECO:0000256" key="4">
    <source>
        <dbReference type="ARBA" id="ARBA00022771"/>
    </source>
</evidence>
<dbReference type="OMA" id="NISSIMF"/>
<dbReference type="PANTHER" id="PTHR23226:SF397">
    <property type="entry name" value="C2H2-TYPE DOMAIN-CONTAINING PROTEIN"/>
    <property type="match status" value="1"/>
</dbReference>
<feature type="domain" description="C2H2-type" evidence="7">
    <location>
        <begin position="21"/>
        <end position="48"/>
    </location>
</feature>
<dbReference type="InterPro" id="IPR036236">
    <property type="entry name" value="Znf_C2H2_sf"/>
</dbReference>
<dbReference type="FunFam" id="3.30.160.60:FF:000710">
    <property type="entry name" value="Zinc finger protein 768"/>
    <property type="match status" value="1"/>
</dbReference>
<keyword evidence="5" id="KW-0862">Zinc</keyword>
<evidence type="ECO:0000256" key="1">
    <source>
        <dbReference type="ARBA" id="ARBA00003767"/>
    </source>
</evidence>
<evidence type="ECO:0000256" key="6">
    <source>
        <dbReference type="PROSITE-ProRule" id="PRU00042"/>
    </source>
</evidence>
<reference evidence="10" key="1">
    <citation type="submission" date="2017-02" db="UniProtKB">
        <authorList>
            <consortium name="WormBaseParasite"/>
        </authorList>
    </citation>
    <scope>IDENTIFICATION</scope>
</reference>
<keyword evidence="3" id="KW-0677">Repeat</keyword>
<reference evidence="8 9" key="2">
    <citation type="submission" date="2018-11" db="EMBL/GenBank/DDBJ databases">
        <authorList>
            <consortium name="Pathogen Informatics"/>
        </authorList>
    </citation>
    <scope>NUCLEOTIDE SEQUENCE [LARGE SCALE GENOMIC DNA]</scope>
</reference>
<dbReference type="FunFam" id="3.30.160.60:FF:000575">
    <property type="entry name" value="Zinc finger protein OZF"/>
    <property type="match status" value="1"/>
</dbReference>
<name>A0A0N5DAP8_THECL</name>
<dbReference type="GO" id="GO:0000978">
    <property type="term" value="F:RNA polymerase II cis-regulatory region sequence-specific DNA binding"/>
    <property type="evidence" value="ECO:0007669"/>
    <property type="project" value="TreeGrafter"/>
</dbReference>
<accession>A0A0N5DAP8</accession>
<feature type="domain" description="C2H2-type" evidence="7">
    <location>
        <begin position="49"/>
        <end position="76"/>
    </location>
</feature>
<dbReference type="PROSITE" id="PS50157">
    <property type="entry name" value="ZINC_FINGER_C2H2_2"/>
    <property type="match status" value="3"/>
</dbReference>
<dbReference type="STRING" id="103827.A0A0N5DAP8"/>
<dbReference type="EMBL" id="UYYF01005026">
    <property type="protein sequence ID" value="VDN07922.1"/>
    <property type="molecule type" value="Genomic_DNA"/>
</dbReference>
<evidence type="ECO:0000256" key="5">
    <source>
        <dbReference type="ARBA" id="ARBA00022833"/>
    </source>
</evidence>
<proteinExistence type="predicted"/>
<dbReference type="SUPFAM" id="SSF57667">
    <property type="entry name" value="beta-beta-alpha zinc fingers"/>
    <property type="match status" value="2"/>
</dbReference>
<dbReference type="Gene3D" id="3.30.160.60">
    <property type="entry name" value="Classic Zinc Finger"/>
    <property type="match status" value="3"/>
</dbReference>
<dbReference type="WBParaSite" id="TCLT_0001025101-mRNA-1">
    <property type="protein sequence ID" value="TCLT_0001025101-mRNA-1"/>
    <property type="gene ID" value="TCLT_0001025101"/>
</dbReference>
<dbReference type="PANTHER" id="PTHR23226">
    <property type="entry name" value="ZINC FINGER AND SCAN DOMAIN-CONTAINING"/>
    <property type="match status" value="1"/>
</dbReference>
<keyword evidence="2" id="KW-0479">Metal-binding</keyword>
<protein>
    <submittedName>
        <fullName evidence="10">Protein krueppel</fullName>
    </submittedName>
</protein>
<comment type="function">
    <text evidence="1">May be involved in transcriptional regulation.</text>
</comment>
<dbReference type="AlphaFoldDB" id="A0A0N5DAP8"/>
<keyword evidence="9" id="KW-1185">Reference proteome</keyword>
<dbReference type="PROSITE" id="PS00028">
    <property type="entry name" value="ZINC_FINGER_C2H2_1"/>
    <property type="match status" value="2"/>
</dbReference>
<sequence>MKIRCSDLERHQKAHTDEKPFLCSECGKCFSLACNLKRHQKLHTSEKPFKCNECGKCFDQVDNLNNHQKAHTGEKPFLCDKCGRCFSQRGDLKLHKGPGEKPCQSVVFKNPYTSFLLKNESECQRSLAYPRIESSTSSVDRTGHATLQSRMWSEESQQCQGNLTDTDINISSIMFFAGL</sequence>
<evidence type="ECO:0000313" key="9">
    <source>
        <dbReference type="Proteomes" id="UP000276776"/>
    </source>
</evidence>
<evidence type="ECO:0000313" key="10">
    <source>
        <dbReference type="WBParaSite" id="TCLT_0001025101-mRNA-1"/>
    </source>
</evidence>
<dbReference type="InterPro" id="IPR013087">
    <property type="entry name" value="Znf_C2H2_type"/>
</dbReference>
<evidence type="ECO:0000256" key="2">
    <source>
        <dbReference type="ARBA" id="ARBA00022723"/>
    </source>
</evidence>
<dbReference type="FunFam" id="3.30.160.60:FF:000936">
    <property type="entry name" value="Zinc finger protein 577"/>
    <property type="match status" value="1"/>
</dbReference>